<dbReference type="PANTHER" id="PTHR21240">
    <property type="entry name" value="2-AMINO-3-CARBOXYLMUCONATE-6-SEMIALDEHYDE DECARBOXYLASE"/>
    <property type="match status" value="1"/>
</dbReference>
<keyword evidence="4" id="KW-1185">Reference proteome</keyword>
<evidence type="ECO:0000259" key="2">
    <source>
        <dbReference type="Pfam" id="PF04909"/>
    </source>
</evidence>
<dbReference type="PANTHER" id="PTHR21240:SF28">
    <property type="entry name" value="ISO-OROTATE DECARBOXYLASE (EUROFUNG)"/>
    <property type="match status" value="1"/>
</dbReference>
<sequence>MRIDVHNHLLPEPYIDLLTEWDTPVGLEVEDGNLYMAHERSGTASVAAGNRIPVNEGFTDVETRFDWMDEYDVDTTLVSVSTPNPLHDAFTPEQSTQLIRAINDGFAELQSDYPGRIAGLGMLPLREPEEAIDEVDRIATDLDLHGIALPTSINGQKLSAEELAPVFDRMDEVDLTAFIHPHGNVLSDELHEDESFLNPLVVFPTETTFQIARLIYDGFFDDHEFDIVLSHMGGALLQLAGRLNRGRDEIDDPEAGPEKPILEYLQRFYYDCISFHHPALAAAIDTVGLEQFVFGTDFPFDEEDTETIVADVETVVPSESDRERLMVSNAAELFNI</sequence>
<dbReference type="InterPro" id="IPR032466">
    <property type="entry name" value="Metal_Hydrolase"/>
</dbReference>
<name>A0A7D5KFI2_9EURY</name>
<evidence type="ECO:0000313" key="4">
    <source>
        <dbReference type="Proteomes" id="UP000509750"/>
    </source>
</evidence>
<dbReference type="GO" id="GO:0016787">
    <property type="term" value="F:hydrolase activity"/>
    <property type="evidence" value="ECO:0007669"/>
    <property type="project" value="UniProtKB-KW"/>
</dbReference>
<dbReference type="Proteomes" id="UP000509750">
    <property type="component" value="Chromosome"/>
</dbReference>
<keyword evidence="3" id="KW-0378">Hydrolase</keyword>
<dbReference type="GO" id="GO:0019748">
    <property type="term" value="P:secondary metabolic process"/>
    <property type="evidence" value="ECO:0007669"/>
    <property type="project" value="TreeGrafter"/>
</dbReference>
<dbReference type="GeneID" id="56030401"/>
<feature type="domain" description="Amidohydrolase-related" evidence="2">
    <location>
        <begin position="3"/>
        <end position="335"/>
    </location>
</feature>
<dbReference type="KEGG" id="halg:HUG10_16170"/>
<dbReference type="SUPFAM" id="SSF51556">
    <property type="entry name" value="Metallo-dependent hydrolases"/>
    <property type="match status" value="1"/>
</dbReference>
<dbReference type="GO" id="GO:0005737">
    <property type="term" value="C:cytoplasm"/>
    <property type="evidence" value="ECO:0007669"/>
    <property type="project" value="TreeGrafter"/>
</dbReference>
<dbReference type="Gene3D" id="3.20.20.140">
    <property type="entry name" value="Metal-dependent hydrolases"/>
    <property type="match status" value="1"/>
</dbReference>
<evidence type="ECO:0000313" key="3">
    <source>
        <dbReference type="EMBL" id="QLG28977.1"/>
    </source>
</evidence>
<dbReference type="AlphaFoldDB" id="A0A7D5KFI2"/>
<dbReference type="Pfam" id="PF04909">
    <property type="entry name" value="Amidohydro_2"/>
    <property type="match status" value="1"/>
</dbReference>
<gene>
    <name evidence="3" type="ORF">HUG10_16170</name>
</gene>
<organism evidence="3 4">
    <name type="scientific">Halorarum halophilum</name>
    <dbReference type="NCBI Taxonomy" id="2743090"/>
    <lineage>
        <taxon>Archaea</taxon>
        <taxon>Methanobacteriati</taxon>
        <taxon>Methanobacteriota</taxon>
        <taxon>Stenosarchaea group</taxon>
        <taxon>Halobacteria</taxon>
        <taxon>Halobacteriales</taxon>
        <taxon>Haloferacaceae</taxon>
        <taxon>Halorarum</taxon>
    </lineage>
</organism>
<evidence type="ECO:0000256" key="1">
    <source>
        <dbReference type="ARBA" id="ARBA00023239"/>
    </source>
</evidence>
<dbReference type="OrthoDB" id="34429at2157"/>
<keyword evidence="1" id="KW-0456">Lyase</keyword>
<dbReference type="InterPro" id="IPR032465">
    <property type="entry name" value="ACMSD"/>
</dbReference>
<proteinExistence type="predicted"/>
<accession>A0A7D5KFI2</accession>
<dbReference type="InterPro" id="IPR006680">
    <property type="entry name" value="Amidohydro-rel"/>
</dbReference>
<dbReference type="RefSeq" id="WP_179170551.1">
    <property type="nucleotide sequence ID" value="NZ_CP058529.1"/>
</dbReference>
<reference evidence="3 4" key="1">
    <citation type="submission" date="2020-07" db="EMBL/GenBank/DDBJ databases">
        <title>Gai3-2, isolated from salt lake.</title>
        <authorList>
            <person name="Cui H."/>
            <person name="Shi X."/>
        </authorList>
    </citation>
    <scope>NUCLEOTIDE SEQUENCE [LARGE SCALE GENOMIC DNA]</scope>
    <source>
        <strain evidence="3 4">Gai3-2</strain>
    </source>
</reference>
<dbReference type="GO" id="GO:0016831">
    <property type="term" value="F:carboxy-lyase activity"/>
    <property type="evidence" value="ECO:0007669"/>
    <property type="project" value="InterPro"/>
</dbReference>
<protein>
    <submittedName>
        <fullName evidence="3">Amidohydrolase</fullName>
    </submittedName>
</protein>
<dbReference type="EMBL" id="CP058529">
    <property type="protein sequence ID" value="QLG28977.1"/>
    <property type="molecule type" value="Genomic_DNA"/>
</dbReference>